<dbReference type="RefSeq" id="WP_076598810.1">
    <property type="nucleotide sequence ID" value="NZ_CP046976.1"/>
</dbReference>
<dbReference type="Gene3D" id="3.40.960.10">
    <property type="entry name" value="VSR Endonuclease"/>
    <property type="match status" value="1"/>
</dbReference>
<gene>
    <name evidence="1" type="ORF">SAMN05444817_103203</name>
</gene>
<protein>
    <recommendedName>
        <fullName evidence="3">DUF559 domain-containing protein</fullName>
    </recommendedName>
</protein>
<accession>A0A1N7J2K4</accession>
<dbReference type="Proteomes" id="UP000186292">
    <property type="component" value="Unassembled WGS sequence"/>
</dbReference>
<dbReference type="EMBL" id="FTOF01000003">
    <property type="protein sequence ID" value="SIS43539.1"/>
    <property type="molecule type" value="Genomic_DNA"/>
</dbReference>
<keyword evidence="2" id="KW-1185">Reference proteome</keyword>
<proteinExistence type="predicted"/>
<dbReference type="OrthoDB" id="4775361at2"/>
<name>A0A1N7J2K4_9CORY</name>
<evidence type="ECO:0008006" key="3">
    <source>
        <dbReference type="Google" id="ProtNLM"/>
    </source>
</evidence>
<sequence length="305" mass="33662">MELAKGKELLEGLVDIQGACYGDRELLGQLASGALIAQSRRHAVRKESLAGLSYHERKWLRAAAVGLGTSTAVLTGRSAARMLGMWVVATASEHVELTLPSGFSPPKAEWAEGTTFYRGKLERNEIFHYPQLPGIEFTGPVRTAFVIAIRHGFAEGLVAFDWLLYSRHAMRAELKQAVALMRGKKGVAVLREVLRYAVHNSQSPFESYARALLIQAGLTEVATQVPVGPYSGDLGLGKLIIEVDGEEKYDGKTYAPLGITLRKERKREVYLQNRGYIVRRVDPMELLRNPDGFIAMVRQALSLLG</sequence>
<evidence type="ECO:0000313" key="2">
    <source>
        <dbReference type="Proteomes" id="UP000186292"/>
    </source>
</evidence>
<dbReference type="InterPro" id="IPR011335">
    <property type="entry name" value="Restrct_endonuc-II-like"/>
</dbReference>
<dbReference type="AlphaFoldDB" id="A0A1N7J2K4"/>
<organism evidence="1 2">
    <name type="scientific">Corynebacterium appendicis CIP 107643</name>
    <dbReference type="NCBI Taxonomy" id="1161099"/>
    <lineage>
        <taxon>Bacteria</taxon>
        <taxon>Bacillati</taxon>
        <taxon>Actinomycetota</taxon>
        <taxon>Actinomycetes</taxon>
        <taxon>Mycobacteriales</taxon>
        <taxon>Corynebacteriaceae</taxon>
        <taxon>Corynebacterium</taxon>
    </lineage>
</organism>
<dbReference type="SUPFAM" id="SSF52980">
    <property type="entry name" value="Restriction endonuclease-like"/>
    <property type="match status" value="1"/>
</dbReference>
<reference evidence="2" key="1">
    <citation type="submission" date="2017-01" db="EMBL/GenBank/DDBJ databases">
        <authorList>
            <person name="Varghese N."/>
            <person name="Submissions S."/>
        </authorList>
    </citation>
    <scope>NUCLEOTIDE SEQUENCE [LARGE SCALE GENOMIC DNA]</scope>
    <source>
        <strain evidence="2">DSM 44531</strain>
    </source>
</reference>
<dbReference type="STRING" id="1161099.SAMN05444817_103203"/>
<evidence type="ECO:0000313" key="1">
    <source>
        <dbReference type="EMBL" id="SIS43539.1"/>
    </source>
</evidence>